<keyword evidence="2" id="KW-1185">Reference proteome</keyword>
<dbReference type="OrthoDB" id="2553626at2759"/>
<dbReference type="Proteomes" id="UP000256964">
    <property type="component" value="Unassembled WGS sequence"/>
</dbReference>
<sequence>YDKLAVGVREARAWLRGRYPALAPSTLDSILRLFSPDLGPTDVLTGGQFFAALRLVSHVLGGKEMDPSLVFIQAMGNGKFPTFIKCAGPVLHHRASAAVVPSPPPSLV</sequence>
<reference evidence="1 2" key="1">
    <citation type="journal article" date="2018" name="Biotechnol. Biofuels">
        <title>Integrative visual omics of the white-rot fungus Polyporus brumalis exposes the biotechnological potential of its oxidative enzymes for delignifying raw plant biomass.</title>
        <authorList>
            <person name="Miyauchi S."/>
            <person name="Rancon A."/>
            <person name="Drula E."/>
            <person name="Hage H."/>
            <person name="Chaduli D."/>
            <person name="Favel A."/>
            <person name="Grisel S."/>
            <person name="Henrissat B."/>
            <person name="Herpoel-Gimbert I."/>
            <person name="Ruiz-Duenas F.J."/>
            <person name="Chevret D."/>
            <person name="Hainaut M."/>
            <person name="Lin J."/>
            <person name="Wang M."/>
            <person name="Pangilinan J."/>
            <person name="Lipzen A."/>
            <person name="Lesage-Meessen L."/>
            <person name="Navarro D."/>
            <person name="Riley R."/>
            <person name="Grigoriev I.V."/>
            <person name="Zhou S."/>
            <person name="Raouche S."/>
            <person name="Rosso M.N."/>
        </authorList>
    </citation>
    <scope>NUCLEOTIDE SEQUENCE [LARGE SCALE GENOMIC DNA]</scope>
    <source>
        <strain evidence="1 2">BRFM 1820</strain>
    </source>
</reference>
<accession>A0A371CGN8</accession>
<evidence type="ECO:0000313" key="1">
    <source>
        <dbReference type="EMBL" id="RDX39448.1"/>
    </source>
</evidence>
<dbReference type="AlphaFoldDB" id="A0A371CGN8"/>
<feature type="non-terminal residue" evidence="1">
    <location>
        <position position="1"/>
    </location>
</feature>
<proteinExistence type="predicted"/>
<dbReference type="EMBL" id="KZ857861">
    <property type="protein sequence ID" value="RDX39448.1"/>
    <property type="molecule type" value="Genomic_DNA"/>
</dbReference>
<protein>
    <submittedName>
        <fullName evidence="1">Uncharacterized protein</fullName>
    </submittedName>
</protein>
<evidence type="ECO:0000313" key="2">
    <source>
        <dbReference type="Proteomes" id="UP000256964"/>
    </source>
</evidence>
<gene>
    <name evidence="1" type="ORF">OH76DRAFT_1424321</name>
</gene>
<name>A0A371CGN8_9APHY</name>
<dbReference type="STRING" id="139420.A0A371CGN8"/>
<organism evidence="1 2">
    <name type="scientific">Lentinus brumalis</name>
    <dbReference type="NCBI Taxonomy" id="2498619"/>
    <lineage>
        <taxon>Eukaryota</taxon>
        <taxon>Fungi</taxon>
        <taxon>Dikarya</taxon>
        <taxon>Basidiomycota</taxon>
        <taxon>Agaricomycotina</taxon>
        <taxon>Agaricomycetes</taxon>
        <taxon>Polyporales</taxon>
        <taxon>Polyporaceae</taxon>
        <taxon>Lentinus</taxon>
    </lineage>
</organism>